<dbReference type="EMBL" id="BART01005243">
    <property type="protein sequence ID" value="GAG63149.1"/>
    <property type="molecule type" value="Genomic_DNA"/>
</dbReference>
<dbReference type="InterPro" id="IPR038765">
    <property type="entry name" value="Papain-like_cys_pep_sf"/>
</dbReference>
<dbReference type="AlphaFoldDB" id="X0Z2G9"/>
<dbReference type="Pfam" id="PF01841">
    <property type="entry name" value="Transglut_core"/>
    <property type="match status" value="1"/>
</dbReference>
<reference evidence="2" key="1">
    <citation type="journal article" date="2014" name="Front. Microbiol.">
        <title>High frequency of phylogenetically diverse reductive dehalogenase-homologous genes in deep subseafloor sedimentary metagenomes.</title>
        <authorList>
            <person name="Kawai M."/>
            <person name="Futagami T."/>
            <person name="Toyoda A."/>
            <person name="Takaki Y."/>
            <person name="Nishi S."/>
            <person name="Hori S."/>
            <person name="Arai W."/>
            <person name="Tsubouchi T."/>
            <person name="Morono Y."/>
            <person name="Uchiyama I."/>
            <person name="Ito T."/>
            <person name="Fujiyama A."/>
            <person name="Inagaki F."/>
            <person name="Takami H."/>
        </authorList>
    </citation>
    <scope>NUCLEOTIDE SEQUENCE</scope>
    <source>
        <strain evidence="2">Expedition CK06-06</strain>
    </source>
</reference>
<proteinExistence type="predicted"/>
<dbReference type="InterPro" id="IPR002931">
    <property type="entry name" value="Transglutaminase-like"/>
</dbReference>
<dbReference type="Gene3D" id="3.10.620.30">
    <property type="match status" value="1"/>
</dbReference>
<gene>
    <name evidence="2" type="ORF">S01H4_12382</name>
</gene>
<feature type="non-terminal residue" evidence="2">
    <location>
        <position position="257"/>
    </location>
</feature>
<feature type="domain" description="Transglutaminase-like" evidence="1">
    <location>
        <begin position="89"/>
        <end position="145"/>
    </location>
</feature>
<comment type="caution">
    <text evidence="2">The sequence shown here is derived from an EMBL/GenBank/DDBJ whole genome shotgun (WGS) entry which is preliminary data.</text>
</comment>
<feature type="non-terminal residue" evidence="2">
    <location>
        <position position="1"/>
    </location>
</feature>
<name>X0Z2G9_9ZZZZ</name>
<accession>X0Z2G9</accession>
<evidence type="ECO:0000259" key="1">
    <source>
        <dbReference type="Pfam" id="PF01841"/>
    </source>
</evidence>
<organism evidence="2">
    <name type="scientific">marine sediment metagenome</name>
    <dbReference type="NCBI Taxonomy" id="412755"/>
    <lineage>
        <taxon>unclassified sequences</taxon>
        <taxon>metagenomes</taxon>
        <taxon>ecological metagenomes</taxon>
    </lineage>
</organism>
<evidence type="ECO:0000313" key="2">
    <source>
        <dbReference type="EMBL" id="GAG63149.1"/>
    </source>
</evidence>
<dbReference type="SUPFAM" id="SSF54001">
    <property type="entry name" value="Cysteine proteinases"/>
    <property type="match status" value="1"/>
</dbReference>
<sequence>LYLLADEFSPSEHPAVKKLAKQILKSLPPKKHTNAYDVAYAIYAWMSKNIEHDGIYASGAGSGPGPEPEEDRIISVNENFKDVTSGIWQTVTGEGWCWGRNFYDWAYKPSETLVERGVICVEQAWLDVALLRALGIPARAAIGANQFWIQSPSGEGYWFNMSTTAGRTGYRERGSLEEGFGTGSWPNFFPVANRPLLHEDWDMENRCMWRERHPYRELYEGTPLGFEQAITDLEQFKLSGNSPHQTPLPRNLDSYYL</sequence>
<protein>
    <recommendedName>
        <fullName evidence="1">Transglutaminase-like domain-containing protein</fullName>
    </recommendedName>
</protein>